<feature type="repeat" description="WD" evidence="5">
    <location>
        <begin position="95"/>
        <end position="128"/>
    </location>
</feature>
<keyword evidence="4" id="KW-0539">Nucleus</keyword>
<dbReference type="Proteomes" id="UP000324705">
    <property type="component" value="Chromosome 5B"/>
</dbReference>
<dbReference type="EMBL" id="LT934120">
    <property type="protein sequence ID" value="VAI35236.1"/>
    <property type="molecule type" value="Genomic_DNA"/>
</dbReference>
<dbReference type="SUPFAM" id="SSF50978">
    <property type="entry name" value="WD40 repeat-like"/>
    <property type="match status" value="1"/>
</dbReference>
<evidence type="ECO:0000256" key="3">
    <source>
        <dbReference type="ARBA" id="ARBA00022737"/>
    </source>
</evidence>
<dbReference type="PANTHER" id="PTHR22850">
    <property type="entry name" value="WD40 REPEAT FAMILY"/>
    <property type="match status" value="1"/>
</dbReference>
<dbReference type="Gene3D" id="2.130.10.10">
    <property type="entry name" value="YVTN repeat-like/Quinoprotein amine dehydrogenase"/>
    <property type="match status" value="1"/>
</dbReference>
<gene>
    <name evidence="6" type="ORF">TRITD_5Bv1G175890</name>
</gene>
<feature type="repeat" description="WD" evidence="5">
    <location>
        <begin position="196"/>
        <end position="230"/>
    </location>
</feature>
<dbReference type="PROSITE" id="PS00678">
    <property type="entry name" value="WD_REPEATS_1"/>
    <property type="match status" value="1"/>
</dbReference>
<dbReference type="InterPro" id="IPR050459">
    <property type="entry name" value="WD_repeat_RBAP46/RBAP48/MSI1"/>
</dbReference>
<evidence type="ECO:0000256" key="1">
    <source>
        <dbReference type="ARBA" id="ARBA00004123"/>
    </source>
</evidence>
<dbReference type="GO" id="GO:0005634">
    <property type="term" value="C:nucleus"/>
    <property type="evidence" value="ECO:0007669"/>
    <property type="project" value="UniProtKB-SubCell"/>
</dbReference>
<keyword evidence="7" id="KW-1185">Reference proteome</keyword>
<evidence type="ECO:0000256" key="4">
    <source>
        <dbReference type="ARBA" id="ARBA00023242"/>
    </source>
</evidence>
<organism evidence="6 7">
    <name type="scientific">Triticum turgidum subsp. durum</name>
    <name type="common">Durum wheat</name>
    <name type="synonym">Triticum durum</name>
    <dbReference type="NCBI Taxonomy" id="4567"/>
    <lineage>
        <taxon>Eukaryota</taxon>
        <taxon>Viridiplantae</taxon>
        <taxon>Streptophyta</taxon>
        <taxon>Embryophyta</taxon>
        <taxon>Tracheophyta</taxon>
        <taxon>Spermatophyta</taxon>
        <taxon>Magnoliopsida</taxon>
        <taxon>Liliopsida</taxon>
        <taxon>Poales</taxon>
        <taxon>Poaceae</taxon>
        <taxon>BOP clade</taxon>
        <taxon>Pooideae</taxon>
        <taxon>Triticodae</taxon>
        <taxon>Triticeae</taxon>
        <taxon>Triticinae</taxon>
        <taxon>Triticum</taxon>
    </lineage>
</organism>
<sequence>MLVDAVLPLPPRLAWSATKEGFLLSGSYDKKICLWDLKAGNGAPVLDAQQVFEAHEDVVEDVAWHLKDENLFGSVGDDCKFMMWDLRTNKPEQSIVAHQKEVNSLSFNPFNEWILATASGDGTIKLFDQRKLSRSLHAFDNHEGEVFQVEWNPNMETVLASHAADKRVMIWDVSRIGEEQADEDAGDGPPELLFVHGGHTAKISELSWNPSEKWVVASVAEDNVLQIWEMAESIYSDDNSNNANSASCLST</sequence>
<feature type="repeat" description="WD" evidence="5">
    <location>
        <begin position="52"/>
        <end position="94"/>
    </location>
</feature>
<dbReference type="InterPro" id="IPR020472">
    <property type="entry name" value="WD40_PAC1"/>
</dbReference>
<dbReference type="SMART" id="SM00320">
    <property type="entry name" value="WD40"/>
    <property type="match status" value="5"/>
</dbReference>
<reference evidence="6 7" key="1">
    <citation type="submission" date="2017-09" db="EMBL/GenBank/DDBJ databases">
        <authorList>
            <consortium name="International Durum Wheat Genome Sequencing Consortium (IDWGSC)"/>
            <person name="Milanesi L."/>
        </authorList>
    </citation>
    <scope>NUCLEOTIDE SEQUENCE [LARGE SCALE GENOMIC DNA]</scope>
    <source>
        <strain evidence="7">cv. Svevo</strain>
    </source>
</reference>
<dbReference type="PRINTS" id="PR00320">
    <property type="entry name" value="GPROTEINBRPT"/>
</dbReference>
<dbReference type="InterPro" id="IPR036322">
    <property type="entry name" value="WD40_repeat_dom_sf"/>
</dbReference>
<dbReference type="InterPro" id="IPR001680">
    <property type="entry name" value="WD40_rpt"/>
</dbReference>
<dbReference type="InterPro" id="IPR019775">
    <property type="entry name" value="WD40_repeat_CS"/>
</dbReference>
<accession>A0A9R1APB2</accession>
<evidence type="ECO:0000313" key="6">
    <source>
        <dbReference type="EMBL" id="VAI35236.1"/>
    </source>
</evidence>
<feature type="repeat" description="WD" evidence="5">
    <location>
        <begin position="139"/>
        <end position="174"/>
    </location>
</feature>
<name>A0A9R1APB2_TRITD</name>
<evidence type="ECO:0000313" key="7">
    <source>
        <dbReference type="Proteomes" id="UP000324705"/>
    </source>
</evidence>
<evidence type="ECO:0000256" key="5">
    <source>
        <dbReference type="PROSITE-ProRule" id="PRU00221"/>
    </source>
</evidence>
<proteinExistence type="predicted"/>
<evidence type="ECO:0000256" key="2">
    <source>
        <dbReference type="ARBA" id="ARBA00022574"/>
    </source>
</evidence>
<dbReference type="AlphaFoldDB" id="A0A9R1APB2"/>
<evidence type="ECO:0008006" key="8">
    <source>
        <dbReference type="Google" id="ProtNLM"/>
    </source>
</evidence>
<keyword evidence="3" id="KW-0677">Repeat</keyword>
<dbReference type="PROSITE" id="PS50294">
    <property type="entry name" value="WD_REPEATS_REGION"/>
    <property type="match status" value="3"/>
</dbReference>
<dbReference type="PROSITE" id="PS50082">
    <property type="entry name" value="WD_REPEATS_2"/>
    <property type="match status" value="4"/>
</dbReference>
<dbReference type="Gramene" id="TRITD5Bv1G175890.2">
    <property type="protein sequence ID" value="TRITD5Bv1G175890.2"/>
    <property type="gene ID" value="TRITD5Bv1G175890"/>
</dbReference>
<comment type="subcellular location">
    <subcellularLocation>
        <location evidence="1">Nucleus</location>
    </subcellularLocation>
</comment>
<keyword evidence="2 5" id="KW-0853">WD repeat</keyword>
<protein>
    <recommendedName>
        <fullName evidence="8">Histone-binding protein RBBP4 N-terminal domain-containing protein</fullName>
    </recommendedName>
</protein>
<dbReference type="InterPro" id="IPR015943">
    <property type="entry name" value="WD40/YVTN_repeat-like_dom_sf"/>
</dbReference>
<dbReference type="Pfam" id="PF00400">
    <property type="entry name" value="WD40"/>
    <property type="match status" value="5"/>
</dbReference>